<protein>
    <submittedName>
        <fullName evidence="1">Uncharacterized protein</fullName>
    </submittedName>
</protein>
<sequence>MKKLFLALICVSFLSTDLVAQYKYTVVTTIESIIPMGLGRSRIVMPKQELNYENITMERVDGKLDKTKKVKREDARIGNFEETKILNLFSGVGISFENIASNDAAISSKLSAMSAEGWELVHSMMG</sequence>
<proteinExistence type="predicted"/>
<name>A0A383F118_9ZZZZ</name>
<accession>A0A383F118</accession>
<dbReference type="EMBL" id="UINC01230136">
    <property type="protein sequence ID" value="SVE62135.1"/>
    <property type="molecule type" value="Genomic_DNA"/>
</dbReference>
<feature type="non-terminal residue" evidence="1">
    <location>
        <position position="126"/>
    </location>
</feature>
<reference evidence="1" key="1">
    <citation type="submission" date="2018-05" db="EMBL/GenBank/DDBJ databases">
        <authorList>
            <person name="Lanie J.A."/>
            <person name="Ng W.-L."/>
            <person name="Kazmierczak K.M."/>
            <person name="Andrzejewski T.M."/>
            <person name="Davidsen T.M."/>
            <person name="Wayne K.J."/>
            <person name="Tettelin H."/>
            <person name="Glass J.I."/>
            <person name="Rusch D."/>
            <person name="Podicherti R."/>
            <person name="Tsui H.-C.T."/>
            <person name="Winkler M.E."/>
        </authorList>
    </citation>
    <scope>NUCLEOTIDE SEQUENCE</scope>
</reference>
<evidence type="ECO:0000313" key="1">
    <source>
        <dbReference type="EMBL" id="SVE62135.1"/>
    </source>
</evidence>
<gene>
    <name evidence="1" type="ORF">METZ01_LOCUS514989</name>
</gene>
<organism evidence="1">
    <name type="scientific">marine metagenome</name>
    <dbReference type="NCBI Taxonomy" id="408172"/>
    <lineage>
        <taxon>unclassified sequences</taxon>
        <taxon>metagenomes</taxon>
        <taxon>ecological metagenomes</taxon>
    </lineage>
</organism>
<dbReference type="AlphaFoldDB" id="A0A383F118"/>